<dbReference type="RefSeq" id="WP_197443074.1">
    <property type="nucleotide sequence ID" value="NZ_CP036433.1"/>
</dbReference>
<dbReference type="GO" id="GO:0046677">
    <property type="term" value="P:response to antibiotic"/>
    <property type="evidence" value="ECO:0007669"/>
    <property type="project" value="InterPro"/>
</dbReference>
<accession>A0A518DPH8</accession>
<evidence type="ECO:0000313" key="5">
    <source>
        <dbReference type="Proteomes" id="UP000317648"/>
    </source>
</evidence>
<feature type="chain" id="PRO_5022241605" description="Beta-lactamase class A catalytic domain-containing protein" evidence="2">
    <location>
        <begin position="24"/>
        <end position="335"/>
    </location>
</feature>
<dbReference type="PANTHER" id="PTHR35333">
    <property type="entry name" value="BETA-LACTAMASE"/>
    <property type="match status" value="1"/>
</dbReference>
<evidence type="ECO:0000313" key="4">
    <source>
        <dbReference type="EMBL" id="QDU93734.1"/>
    </source>
</evidence>
<dbReference type="SUPFAM" id="SSF56601">
    <property type="entry name" value="beta-lactamase/transpeptidase-like"/>
    <property type="match status" value="1"/>
</dbReference>
<evidence type="ECO:0000259" key="3">
    <source>
        <dbReference type="Pfam" id="PF13354"/>
    </source>
</evidence>
<dbReference type="KEGG" id="lcre:Pla8534_15170"/>
<proteinExistence type="predicted"/>
<reference evidence="4 5" key="1">
    <citation type="submission" date="2019-02" db="EMBL/GenBank/DDBJ databases">
        <title>Deep-cultivation of Planctomycetes and their phenomic and genomic characterization uncovers novel biology.</title>
        <authorList>
            <person name="Wiegand S."/>
            <person name="Jogler M."/>
            <person name="Boedeker C."/>
            <person name="Pinto D."/>
            <person name="Vollmers J."/>
            <person name="Rivas-Marin E."/>
            <person name="Kohn T."/>
            <person name="Peeters S.H."/>
            <person name="Heuer A."/>
            <person name="Rast P."/>
            <person name="Oberbeckmann S."/>
            <person name="Bunk B."/>
            <person name="Jeske O."/>
            <person name="Meyerdierks A."/>
            <person name="Storesund J.E."/>
            <person name="Kallscheuer N."/>
            <person name="Luecker S."/>
            <person name="Lage O.M."/>
            <person name="Pohl T."/>
            <person name="Merkel B.J."/>
            <person name="Hornburger P."/>
            <person name="Mueller R.-W."/>
            <person name="Bruemmer F."/>
            <person name="Labrenz M."/>
            <person name="Spormann A.M."/>
            <person name="Op den Camp H."/>
            <person name="Overmann J."/>
            <person name="Amann R."/>
            <person name="Jetten M.S.M."/>
            <person name="Mascher T."/>
            <person name="Medema M.H."/>
            <person name="Devos D.P."/>
            <person name="Kaster A.-K."/>
            <person name="Ovreas L."/>
            <person name="Rohde M."/>
            <person name="Galperin M.Y."/>
            <person name="Jogler C."/>
        </authorList>
    </citation>
    <scope>NUCLEOTIDE SEQUENCE [LARGE SCALE GENOMIC DNA]</scope>
    <source>
        <strain evidence="4 5">Pla85_3_4</strain>
    </source>
</reference>
<dbReference type="GO" id="GO:0008800">
    <property type="term" value="F:beta-lactamase activity"/>
    <property type="evidence" value="ECO:0007669"/>
    <property type="project" value="UniProtKB-EC"/>
</dbReference>
<gene>
    <name evidence="4" type="ORF">Pla8534_15170</name>
</gene>
<comment type="catalytic activity">
    <reaction evidence="1">
        <text>a beta-lactam + H2O = a substituted beta-amino acid</text>
        <dbReference type="Rhea" id="RHEA:20401"/>
        <dbReference type="ChEBI" id="CHEBI:15377"/>
        <dbReference type="ChEBI" id="CHEBI:35627"/>
        <dbReference type="ChEBI" id="CHEBI:140347"/>
        <dbReference type="EC" id="3.5.2.6"/>
    </reaction>
</comment>
<evidence type="ECO:0000256" key="1">
    <source>
        <dbReference type="ARBA" id="ARBA00001526"/>
    </source>
</evidence>
<dbReference type="Proteomes" id="UP000317648">
    <property type="component" value="Chromosome"/>
</dbReference>
<dbReference type="InterPro" id="IPR012338">
    <property type="entry name" value="Beta-lactam/transpept-like"/>
</dbReference>
<keyword evidence="2" id="KW-0732">Signal</keyword>
<keyword evidence="5" id="KW-1185">Reference proteome</keyword>
<dbReference type="PANTHER" id="PTHR35333:SF5">
    <property type="entry name" value="CONSERVED LIPOPROTEIN LPQF-RELATED"/>
    <property type="match status" value="1"/>
</dbReference>
<protein>
    <recommendedName>
        <fullName evidence="3">Beta-lactamase class A catalytic domain-containing protein</fullName>
    </recommendedName>
</protein>
<evidence type="ECO:0000256" key="2">
    <source>
        <dbReference type="SAM" id="SignalP"/>
    </source>
</evidence>
<dbReference type="InterPro" id="IPR000871">
    <property type="entry name" value="Beta-lactam_class-A"/>
</dbReference>
<feature type="domain" description="Beta-lactamase class A catalytic" evidence="3">
    <location>
        <begin position="64"/>
        <end position="241"/>
    </location>
</feature>
<feature type="signal peptide" evidence="2">
    <location>
        <begin position="1"/>
        <end position="23"/>
    </location>
</feature>
<dbReference type="Gene3D" id="3.40.710.10">
    <property type="entry name" value="DD-peptidase/beta-lactamase superfamily"/>
    <property type="match status" value="1"/>
</dbReference>
<dbReference type="GO" id="GO:0030655">
    <property type="term" value="P:beta-lactam antibiotic catabolic process"/>
    <property type="evidence" value="ECO:0007669"/>
    <property type="project" value="InterPro"/>
</dbReference>
<dbReference type="InterPro" id="IPR045155">
    <property type="entry name" value="Beta-lactam_cat"/>
</dbReference>
<dbReference type="EMBL" id="CP036433">
    <property type="protein sequence ID" value="QDU93734.1"/>
    <property type="molecule type" value="Genomic_DNA"/>
</dbReference>
<name>A0A518DPH8_9BACT</name>
<organism evidence="4 5">
    <name type="scientific">Lignipirellula cremea</name>
    <dbReference type="NCBI Taxonomy" id="2528010"/>
    <lineage>
        <taxon>Bacteria</taxon>
        <taxon>Pseudomonadati</taxon>
        <taxon>Planctomycetota</taxon>
        <taxon>Planctomycetia</taxon>
        <taxon>Pirellulales</taxon>
        <taxon>Pirellulaceae</taxon>
        <taxon>Lignipirellula</taxon>
    </lineage>
</organism>
<sequence precursor="true">MMVSTATLLAMGMMFGAPPAAKAAPAAETARVDKAAREALAQLPGEKAFAFTEVTPAGPKLLYGLRENDRFAIGSGFKLFILGTLTQQVNDEQRRLADVKTLQADWIGPPHSEMAGWPMGSPVTLHTFALKMISISDNTATDHLIHLLGRETIEAQMVKMGHRQPEWNIPLLETREMTMLRDRAQGMPGKKYQTLDLAGKRQFLTQWDAMRPDYDKLDFDTTAYNLAEWFATPLDMARALTWIKLHTEADQPAAPVRAILTVDPKLQYDPAVWTYVGFKGGSEDQLLAGNWLLQHRNGRWYTFHANCNNPDGKLDMGKMITAVQELFAVMQDTLE</sequence>
<dbReference type="AlphaFoldDB" id="A0A518DPH8"/>
<dbReference type="Pfam" id="PF13354">
    <property type="entry name" value="Beta-lactamase2"/>
    <property type="match status" value="1"/>
</dbReference>